<gene>
    <name evidence="1" type="ORF">SAMN05428946_1172</name>
</gene>
<dbReference type="PANTHER" id="PTHR31118">
    <property type="entry name" value="CYCLASE-LIKE PROTEIN 2"/>
    <property type="match status" value="1"/>
</dbReference>
<evidence type="ECO:0000313" key="1">
    <source>
        <dbReference type="EMBL" id="SIT75521.1"/>
    </source>
</evidence>
<dbReference type="GO" id="GO:0004061">
    <property type="term" value="F:arylformamidase activity"/>
    <property type="evidence" value="ECO:0007669"/>
    <property type="project" value="InterPro"/>
</dbReference>
<protein>
    <submittedName>
        <fullName evidence="1">Kynurenine formamidase</fullName>
    </submittedName>
</protein>
<dbReference type="Gene3D" id="3.50.30.50">
    <property type="entry name" value="Putative cyclase"/>
    <property type="match status" value="1"/>
</dbReference>
<dbReference type="InterPro" id="IPR007325">
    <property type="entry name" value="KFase/CYL"/>
</dbReference>
<reference evidence="2" key="1">
    <citation type="submission" date="2017-01" db="EMBL/GenBank/DDBJ databases">
        <authorList>
            <person name="Varghese N."/>
            <person name="Submissions S."/>
        </authorList>
    </citation>
    <scope>NUCLEOTIDE SEQUENCE [LARGE SCALE GENOMIC DNA]</scope>
    <source>
        <strain evidence="2">MNA4</strain>
    </source>
</reference>
<organism evidence="1 2">
    <name type="scientific">Edaphobacillus lindanitolerans</name>
    <dbReference type="NCBI Taxonomy" id="550447"/>
    <lineage>
        <taxon>Bacteria</taxon>
        <taxon>Bacillati</taxon>
        <taxon>Bacillota</taxon>
        <taxon>Bacilli</taxon>
        <taxon>Bacillales</taxon>
        <taxon>Bacillaceae</taxon>
        <taxon>Edaphobacillus</taxon>
    </lineage>
</organism>
<dbReference type="OrthoDB" id="9796085at2"/>
<dbReference type="RefSeq" id="WP_076757370.1">
    <property type="nucleotide sequence ID" value="NZ_FTPL01000001.1"/>
</dbReference>
<dbReference type="AlphaFoldDB" id="A0A1U7PP44"/>
<dbReference type="EMBL" id="FTPL01000001">
    <property type="protein sequence ID" value="SIT75521.1"/>
    <property type="molecule type" value="Genomic_DNA"/>
</dbReference>
<keyword evidence="2" id="KW-1185">Reference proteome</keyword>
<name>A0A1U7PP44_9BACI</name>
<accession>A0A1U7PP44</accession>
<dbReference type="PANTHER" id="PTHR31118:SF32">
    <property type="entry name" value="KYNURENINE FORMAMIDASE"/>
    <property type="match status" value="1"/>
</dbReference>
<dbReference type="Proteomes" id="UP000187550">
    <property type="component" value="Unassembled WGS sequence"/>
</dbReference>
<evidence type="ECO:0000313" key="2">
    <source>
        <dbReference type="Proteomes" id="UP000187550"/>
    </source>
</evidence>
<dbReference type="SUPFAM" id="SSF102198">
    <property type="entry name" value="Putative cyclase"/>
    <property type="match status" value="1"/>
</dbReference>
<dbReference type="STRING" id="550447.SAMN05428946_1172"/>
<sequence>MAKYVELGYPIYEGMPVYPGLPEVKLEGRERKEKGDHWNGTVLSIYLHAGTHVDAPWHHMPNGKGIDEVPIEDFIYSHPLLIDCPKDPNGFIEVEDLEKYGEELHEADILFLNTGYWKHRGTDFVTYSNDFPALSPKAAAWIRTKLPNCKAVAIDTLSIENIGEGIKDGFSVHHAFLDHEKYSEPTMLIYEDINMEPIIGKKLKSAFATPLRIKGHDASVVNMVVEIGED</sequence>
<dbReference type="Pfam" id="PF04199">
    <property type="entry name" value="Cyclase"/>
    <property type="match status" value="1"/>
</dbReference>
<proteinExistence type="predicted"/>
<dbReference type="InterPro" id="IPR037175">
    <property type="entry name" value="KFase_sf"/>
</dbReference>
<dbReference type="GO" id="GO:0019441">
    <property type="term" value="P:L-tryptophan catabolic process to kynurenine"/>
    <property type="evidence" value="ECO:0007669"/>
    <property type="project" value="InterPro"/>
</dbReference>